<feature type="region of interest" description="Disordered" evidence="6">
    <location>
        <begin position="123"/>
        <end position="154"/>
    </location>
</feature>
<protein>
    <submittedName>
        <fullName evidence="8">Multi antimicrobial extrusion protein</fullName>
    </submittedName>
</protein>
<feature type="transmembrane region" description="Helical" evidence="7">
    <location>
        <begin position="304"/>
        <end position="321"/>
    </location>
</feature>
<comment type="similarity">
    <text evidence="2">Belongs to the multi antimicrobial extrusion (MATE) (TC 2.A.66.1) family.</text>
</comment>
<dbReference type="AlphaFoldDB" id="A0A8H4VDH2"/>
<evidence type="ECO:0000256" key="4">
    <source>
        <dbReference type="ARBA" id="ARBA00022989"/>
    </source>
</evidence>
<dbReference type="CDD" id="cd13132">
    <property type="entry name" value="MATE_eukaryotic"/>
    <property type="match status" value="1"/>
</dbReference>
<dbReference type="GO" id="GO:0042910">
    <property type="term" value="F:xenobiotic transmembrane transporter activity"/>
    <property type="evidence" value="ECO:0007669"/>
    <property type="project" value="InterPro"/>
</dbReference>
<feature type="region of interest" description="Disordered" evidence="6">
    <location>
        <begin position="1"/>
        <end position="103"/>
    </location>
</feature>
<feature type="transmembrane region" description="Helical" evidence="7">
    <location>
        <begin position="358"/>
        <end position="384"/>
    </location>
</feature>
<keyword evidence="3 7" id="KW-0812">Transmembrane</keyword>
<gene>
    <name evidence="8" type="ORF">GQ602_004161</name>
</gene>
<comment type="caution">
    <text evidence="8">The sequence shown here is derived from an EMBL/GenBank/DDBJ whole genome shotgun (WGS) entry which is preliminary data.</text>
</comment>
<evidence type="ECO:0000256" key="6">
    <source>
        <dbReference type="SAM" id="MobiDB-lite"/>
    </source>
</evidence>
<dbReference type="GO" id="GO:1990961">
    <property type="term" value="P:xenobiotic detoxification by transmembrane export across the plasma membrane"/>
    <property type="evidence" value="ECO:0007669"/>
    <property type="project" value="InterPro"/>
</dbReference>
<dbReference type="PANTHER" id="PTHR11206">
    <property type="entry name" value="MULTIDRUG RESISTANCE PROTEIN"/>
    <property type="match status" value="1"/>
</dbReference>
<evidence type="ECO:0000313" key="8">
    <source>
        <dbReference type="EMBL" id="KAF4587468.1"/>
    </source>
</evidence>
<dbReference type="EMBL" id="JAACLJ010000004">
    <property type="protein sequence ID" value="KAF4587468.1"/>
    <property type="molecule type" value="Genomic_DNA"/>
</dbReference>
<feature type="transmembrane region" description="Helical" evidence="7">
    <location>
        <begin position="559"/>
        <end position="579"/>
    </location>
</feature>
<dbReference type="GO" id="GO:0016020">
    <property type="term" value="C:membrane"/>
    <property type="evidence" value="ECO:0007669"/>
    <property type="project" value="UniProtKB-SubCell"/>
</dbReference>
<keyword evidence="4 7" id="KW-1133">Transmembrane helix</keyword>
<feature type="transmembrane region" description="Helical" evidence="7">
    <location>
        <begin position="267"/>
        <end position="284"/>
    </location>
</feature>
<feature type="transmembrane region" description="Helical" evidence="7">
    <location>
        <begin position="185"/>
        <end position="211"/>
    </location>
</feature>
<accession>A0A8H4VDH2</accession>
<evidence type="ECO:0000313" key="9">
    <source>
        <dbReference type="Proteomes" id="UP000562929"/>
    </source>
</evidence>
<comment type="subcellular location">
    <subcellularLocation>
        <location evidence="1">Membrane</location>
        <topology evidence="1">Multi-pass membrane protein</topology>
    </subcellularLocation>
</comment>
<dbReference type="Proteomes" id="UP000562929">
    <property type="component" value="Unassembled WGS sequence"/>
</dbReference>
<reference evidence="8 9" key="1">
    <citation type="journal article" date="2020" name="G3 (Bethesda)">
        <title>Genetic Underpinnings of Host Manipulation by Ophiocordyceps as Revealed by Comparative Transcriptomics.</title>
        <authorList>
            <person name="Will I."/>
            <person name="Das B."/>
            <person name="Trinh T."/>
            <person name="Brachmann A."/>
            <person name="Ohm R.A."/>
            <person name="de Bekker C."/>
        </authorList>
    </citation>
    <scope>NUCLEOTIDE SEQUENCE [LARGE SCALE GENOMIC DNA]</scope>
    <source>
        <strain evidence="8 9">EC05</strain>
    </source>
</reference>
<evidence type="ECO:0000256" key="5">
    <source>
        <dbReference type="ARBA" id="ARBA00023136"/>
    </source>
</evidence>
<evidence type="ECO:0000256" key="1">
    <source>
        <dbReference type="ARBA" id="ARBA00004141"/>
    </source>
</evidence>
<feature type="transmembrane region" description="Helical" evidence="7">
    <location>
        <begin position="333"/>
        <end position="352"/>
    </location>
</feature>
<keyword evidence="5 7" id="KW-0472">Membrane</keyword>
<feature type="transmembrane region" description="Helical" evidence="7">
    <location>
        <begin position="585"/>
        <end position="605"/>
    </location>
</feature>
<evidence type="ECO:0000256" key="7">
    <source>
        <dbReference type="SAM" id="Phobius"/>
    </source>
</evidence>
<dbReference type="NCBIfam" id="TIGR00797">
    <property type="entry name" value="matE"/>
    <property type="match status" value="1"/>
</dbReference>
<dbReference type="OrthoDB" id="2126698at2759"/>
<name>A0A8H4VDH2_9HYPO</name>
<evidence type="ECO:0000256" key="3">
    <source>
        <dbReference type="ARBA" id="ARBA00022692"/>
    </source>
</evidence>
<feature type="transmembrane region" description="Helical" evidence="7">
    <location>
        <begin position="517"/>
        <end position="538"/>
    </location>
</feature>
<feature type="transmembrane region" description="Helical" evidence="7">
    <location>
        <begin position="223"/>
        <end position="246"/>
    </location>
</feature>
<organism evidence="8 9">
    <name type="scientific">Ophiocordyceps camponoti-floridani</name>
    <dbReference type="NCBI Taxonomy" id="2030778"/>
    <lineage>
        <taxon>Eukaryota</taxon>
        <taxon>Fungi</taxon>
        <taxon>Dikarya</taxon>
        <taxon>Ascomycota</taxon>
        <taxon>Pezizomycotina</taxon>
        <taxon>Sordariomycetes</taxon>
        <taxon>Hypocreomycetidae</taxon>
        <taxon>Hypocreales</taxon>
        <taxon>Ophiocordycipitaceae</taxon>
        <taxon>Ophiocordyceps</taxon>
    </lineage>
</organism>
<sequence>MDRNRPTHSPNRGSPARPPMLSDSPLADDIAACSDSDDDALTVPGHSMYRRPSGVAYGTARPVFNDQQPMQEPFLTPIERKQSRDAERSLLRDNRVLPPKHPVKSQTLPARLYRRLFSTRVPPGLDADGAPDGRISRQPATERTSLLPDGSDDALTDGDELEQQWEEAVASGRLRTTWQREAQTVFSYSVPLIVTFFLQYSISVASVFAVGRIGRLELGAVSVASMTMSVTCLAPFMGLATSLDTLCAQAYGSGHKQLVGLQCQRMVAFLSTLVAPIAVLWLFSDRLLVHIVPDAESARLASQYLKIMILAIPSIILFETGKRFLQAQGLFRATTLVLLIAAPINILINWLLVWKAGLGFIGAPIAVVITENLLPLLLVLYVIFIDGSQCWGGFSKRALTNWWPMVKLALPGMIMIEAEWMAFEAMTLISSRFGTEYLAAQSALMTLATISYQIPFPVSIAASTRVANLIGAGMVDAARTTAKVTFAAVCLVGMINLIIYSTLRFRLPMLFTQDEAVIAIVAKTLPVVAVVQVFDGLSAGAHGLLRGIGKQRIGGPANLVAYYAIALPIALGLAFGAGWKLVGMWSGLIVGLVTVAIIEYTYLLLTDWHQSAVEAAVRNAAG</sequence>
<proteinExistence type="inferred from homology"/>
<evidence type="ECO:0000256" key="2">
    <source>
        <dbReference type="ARBA" id="ARBA00010199"/>
    </source>
</evidence>
<dbReference type="InterPro" id="IPR045069">
    <property type="entry name" value="MATE_euk"/>
</dbReference>
<feature type="transmembrane region" description="Helical" evidence="7">
    <location>
        <begin position="484"/>
        <end position="505"/>
    </location>
</feature>
<keyword evidence="9" id="KW-1185">Reference proteome</keyword>
<dbReference type="GO" id="GO:0015297">
    <property type="term" value="F:antiporter activity"/>
    <property type="evidence" value="ECO:0007669"/>
    <property type="project" value="InterPro"/>
</dbReference>
<feature type="compositionally biased region" description="Basic and acidic residues" evidence="6">
    <location>
        <begin position="78"/>
        <end position="95"/>
    </location>
</feature>
<dbReference type="InterPro" id="IPR002528">
    <property type="entry name" value="MATE_fam"/>
</dbReference>
<dbReference type="Pfam" id="PF01554">
    <property type="entry name" value="MatE"/>
    <property type="match status" value="2"/>
</dbReference>